<proteinExistence type="predicted"/>
<dbReference type="AlphaFoldDB" id="A0A8E0V0X9"/>
<gene>
    <name evidence="3" type="ORF">Aud_004410</name>
</gene>
<dbReference type="RefSeq" id="XP_043145285.1">
    <property type="nucleotide sequence ID" value="XM_043289350.1"/>
</dbReference>
<dbReference type="InterPro" id="IPR025476">
    <property type="entry name" value="Helitron_helicase-like"/>
</dbReference>
<organism evidence="3 4">
    <name type="scientific">Aspergillus udagawae</name>
    <dbReference type="NCBI Taxonomy" id="91492"/>
    <lineage>
        <taxon>Eukaryota</taxon>
        <taxon>Fungi</taxon>
        <taxon>Dikarya</taxon>
        <taxon>Ascomycota</taxon>
        <taxon>Pezizomycotina</taxon>
        <taxon>Eurotiomycetes</taxon>
        <taxon>Eurotiomycetidae</taxon>
        <taxon>Eurotiales</taxon>
        <taxon>Aspergillaceae</taxon>
        <taxon>Aspergillus</taxon>
        <taxon>Aspergillus subgen. Fumigati</taxon>
    </lineage>
</organism>
<reference evidence="3" key="2">
    <citation type="submission" date="2021-01" db="EMBL/GenBank/DDBJ databases">
        <title>Pan-genome distribution and transcriptional activeness of fungal secondary metabolism genes in Aspergillus section Fumigati.</title>
        <authorList>
            <person name="Takahashi H."/>
            <person name="Umemura M."/>
            <person name="Ninomiya A."/>
            <person name="Kusuya Y."/>
            <person name="Urayama S."/>
            <person name="Shimizu M."/>
            <person name="Watanabe A."/>
            <person name="Kamei K."/>
            <person name="Yaguchi T."/>
            <person name="Hagiwara D."/>
        </authorList>
    </citation>
    <scope>NUCLEOTIDE SEQUENCE</scope>
    <source>
        <strain evidence="3">IFM 46973</strain>
    </source>
</reference>
<dbReference type="GeneID" id="66991886"/>
<reference evidence="3" key="1">
    <citation type="journal article" date="2015" name="Genome Announc.">
        <title>Draft Genome Sequence of the Pathogenic Filamentous Fungus Aspergillus udagawae Strain IFM 46973T.</title>
        <authorList>
            <person name="Kusuya Y."/>
            <person name="Takahashi-Nakaguchi A."/>
            <person name="Takahashi H."/>
            <person name="Yaguchi T."/>
        </authorList>
    </citation>
    <scope>NUCLEOTIDE SEQUENCE</scope>
    <source>
        <strain evidence="3">IFM 46973</strain>
    </source>
</reference>
<feature type="region of interest" description="Disordered" evidence="1">
    <location>
        <begin position="144"/>
        <end position="163"/>
    </location>
</feature>
<evidence type="ECO:0000256" key="1">
    <source>
        <dbReference type="SAM" id="MobiDB-lite"/>
    </source>
</evidence>
<evidence type="ECO:0000259" key="2">
    <source>
        <dbReference type="Pfam" id="PF14214"/>
    </source>
</evidence>
<dbReference type="Proteomes" id="UP000036893">
    <property type="component" value="Unassembled WGS sequence"/>
</dbReference>
<evidence type="ECO:0000313" key="3">
    <source>
        <dbReference type="EMBL" id="GIC88019.1"/>
    </source>
</evidence>
<name>A0A8E0V0X9_9EURO</name>
<accession>A0A8E0V0X9</accession>
<protein>
    <recommendedName>
        <fullName evidence="2">Helitron helicase-like domain-containing protein</fullName>
    </recommendedName>
</protein>
<comment type="caution">
    <text evidence="3">The sequence shown here is derived from an EMBL/GenBank/DDBJ whole genome shotgun (WGS) entry which is preliminary data.</text>
</comment>
<dbReference type="EMBL" id="BBXM02000003">
    <property type="protein sequence ID" value="GIC88019.1"/>
    <property type="molecule type" value="Genomic_DNA"/>
</dbReference>
<sequence length="277" mass="31001">MPTFWITINPSDLRNALVLILAGIEYSGDNLTPANAAIHEATVTSNPVAVAEFFHHVCKAVLEGLFATNTSQIGILGELSNHFTVVETNGRGMLHVHGLAWARGNLAFTTLRDQLLHDTNFATRMVHYLESIIMQGIDESILHDPEVNIPSTPPSARDSESDDNFHLQLSYDSNCVARKTQVHLKHHLATCFKYRLRGPRKKTYRFGMPHDLVPVSKVNECGLIHLAQNHAWINPWNPAIASYVRSNHDISWIPTVSKTLSLIYYITNYATKDDVSP</sequence>
<dbReference type="Pfam" id="PF14214">
    <property type="entry name" value="Helitron_like_N"/>
    <property type="match status" value="1"/>
</dbReference>
<evidence type="ECO:0000313" key="4">
    <source>
        <dbReference type="Proteomes" id="UP000036893"/>
    </source>
</evidence>
<feature type="domain" description="Helitron helicase-like" evidence="2">
    <location>
        <begin position="1"/>
        <end position="99"/>
    </location>
</feature>